<dbReference type="InterPro" id="IPR049470">
    <property type="entry name" value="TRM61_C"/>
</dbReference>
<organism evidence="10 11">
    <name type="scientific">Coemansia umbellata</name>
    <dbReference type="NCBI Taxonomy" id="1424467"/>
    <lineage>
        <taxon>Eukaryota</taxon>
        <taxon>Fungi</taxon>
        <taxon>Fungi incertae sedis</taxon>
        <taxon>Zoopagomycota</taxon>
        <taxon>Kickxellomycotina</taxon>
        <taxon>Kickxellomycetes</taxon>
        <taxon>Kickxellales</taxon>
        <taxon>Kickxellaceae</taxon>
        <taxon>Coemansia</taxon>
    </lineage>
</organism>
<evidence type="ECO:0000256" key="6">
    <source>
        <dbReference type="ARBA" id="ARBA00022694"/>
    </source>
</evidence>
<dbReference type="EMBL" id="JANBQD010000022">
    <property type="protein sequence ID" value="KAJ1992976.1"/>
    <property type="molecule type" value="Genomic_DNA"/>
</dbReference>
<keyword evidence="4" id="KW-0808">Transferase</keyword>
<feature type="region of interest" description="Disordered" evidence="8">
    <location>
        <begin position="23"/>
        <end position="46"/>
    </location>
</feature>
<proteinExistence type="predicted"/>
<dbReference type="Proteomes" id="UP001151295">
    <property type="component" value="Unassembled WGS sequence"/>
</dbReference>
<feature type="domain" description="tRNA (adenine(58)-N(1))-methyltransferase catalytic subunit TRM61 C-terminal" evidence="9">
    <location>
        <begin position="182"/>
        <end position="332"/>
    </location>
</feature>
<evidence type="ECO:0000313" key="11">
    <source>
        <dbReference type="Proteomes" id="UP001151295"/>
    </source>
</evidence>
<evidence type="ECO:0000256" key="2">
    <source>
        <dbReference type="ARBA" id="ARBA00015963"/>
    </source>
</evidence>
<dbReference type="PANTHER" id="PTHR12133:SF1">
    <property type="entry name" value="TRNA (ADENINE(58)-N(1))-METHYLTRANSFERASE, MITOCHONDRIAL"/>
    <property type="match status" value="1"/>
</dbReference>
<sequence length="380" mass="42879">MDIISTPNMQTEQPLPDVDMLEEDESCPRNCEPEDSHMRSTVSSGWQNSRLHAEDSIFIHMRTDDEQKRLPGIERKLRKECLGKLNETHTRHIQRRFYSLGAFQPGDSVIVRECAKGGKPALIGPLTPGNRYMTRKGVLLHESIIGQHPRDRINTSHGQFLLHHPTLTEYILLSKTRVCTPIYPKDASCITTMLDLALDSRVLEVGTGNGALTMHLAQMVGHVATVDQNPETSRRAQMFIGGFRRGRIQNVSFHTDIKDIGGEFDAAVLDVPMPWAQLPQLVEYLQVDRFTVCYLPNLSQVMELVGHTLELPFLVEDIVEVMWRSWDVRPAVVRNPQAPLVNPMVCRPSHEQAGHTAFLVRLRRCSTPKAGPDSEKLSES</sequence>
<dbReference type="CDD" id="cd02440">
    <property type="entry name" value="AdoMet_MTases"/>
    <property type="match status" value="1"/>
</dbReference>
<protein>
    <recommendedName>
        <fullName evidence="2">tRNA (adenine(58)-N(1))-methyltransferase catalytic subunit TRM61</fullName>
        <ecNumber evidence="1">2.1.1.220</ecNumber>
    </recommendedName>
    <alternativeName>
        <fullName evidence="7">tRNA(m1A58)-methyltransferase subunit TRM61</fullName>
    </alternativeName>
</protein>
<evidence type="ECO:0000256" key="1">
    <source>
        <dbReference type="ARBA" id="ARBA00012796"/>
    </source>
</evidence>
<dbReference type="Gene3D" id="3.40.50.150">
    <property type="entry name" value="Vaccinia Virus protein VP39"/>
    <property type="match status" value="1"/>
</dbReference>
<dbReference type="InterPro" id="IPR014816">
    <property type="entry name" value="tRNA_MeTrfase_Gcd14"/>
</dbReference>
<dbReference type="InterPro" id="IPR029063">
    <property type="entry name" value="SAM-dependent_MTases_sf"/>
</dbReference>
<evidence type="ECO:0000256" key="3">
    <source>
        <dbReference type="ARBA" id="ARBA00022603"/>
    </source>
</evidence>
<evidence type="ECO:0000259" key="9">
    <source>
        <dbReference type="Pfam" id="PF08704"/>
    </source>
</evidence>
<evidence type="ECO:0000256" key="5">
    <source>
        <dbReference type="ARBA" id="ARBA00022691"/>
    </source>
</evidence>
<evidence type="ECO:0000256" key="4">
    <source>
        <dbReference type="ARBA" id="ARBA00022679"/>
    </source>
</evidence>
<keyword evidence="6" id="KW-0819">tRNA processing</keyword>
<evidence type="ECO:0000256" key="8">
    <source>
        <dbReference type="SAM" id="MobiDB-lite"/>
    </source>
</evidence>
<keyword evidence="5" id="KW-0949">S-adenosyl-L-methionine</keyword>
<dbReference type="EC" id="2.1.1.220" evidence="1"/>
<evidence type="ECO:0000256" key="7">
    <source>
        <dbReference type="ARBA" id="ARBA00033309"/>
    </source>
</evidence>
<reference evidence="10" key="1">
    <citation type="submission" date="2022-07" db="EMBL/GenBank/DDBJ databases">
        <title>Phylogenomic reconstructions and comparative analyses of Kickxellomycotina fungi.</title>
        <authorList>
            <person name="Reynolds N.K."/>
            <person name="Stajich J.E."/>
            <person name="Barry K."/>
            <person name="Grigoriev I.V."/>
            <person name="Crous P."/>
            <person name="Smith M.E."/>
        </authorList>
    </citation>
    <scope>NUCLEOTIDE SEQUENCE</scope>
    <source>
        <strain evidence="10">BCRC 34882</strain>
    </source>
</reference>
<gene>
    <name evidence="10" type="ORF">EDC05_002417</name>
</gene>
<comment type="caution">
    <text evidence="10">The sequence shown here is derived from an EMBL/GenBank/DDBJ whole genome shotgun (WGS) entry which is preliminary data.</text>
</comment>
<dbReference type="PROSITE" id="PS51620">
    <property type="entry name" value="SAM_TRM61"/>
    <property type="match status" value="1"/>
</dbReference>
<keyword evidence="11" id="KW-1185">Reference proteome</keyword>
<dbReference type="PANTHER" id="PTHR12133">
    <property type="entry name" value="TRNA (ADENINE(58)-N(1))-METHYLTRANSFERASE"/>
    <property type="match status" value="1"/>
</dbReference>
<accession>A0ABQ8PP75</accession>
<keyword evidence="3" id="KW-0489">Methyltransferase</keyword>
<name>A0ABQ8PP75_9FUNG</name>
<dbReference type="Pfam" id="PF08704">
    <property type="entry name" value="GCD14"/>
    <property type="match status" value="1"/>
</dbReference>
<evidence type="ECO:0000313" key="10">
    <source>
        <dbReference type="EMBL" id="KAJ1992976.1"/>
    </source>
</evidence>
<dbReference type="SUPFAM" id="SSF53335">
    <property type="entry name" value="S-adenosyl-L-methionine-dependent methyltransferases"/>
    <property type="match status" value="1"/>
</dbReference>